<comment type="caution">
    <text evidence="2">The sequence shown here is derived from an EMBL/GenBank/DDBJ whole genome shotgun (WGS) entry which is preliminary data.</text>
</comment>
<evidence type="ECO:0000256" key="1">
    <source>
        <dbReference type="SAM" id="SignalP"/>
    </source>
</evidence>
<name>A0AAN8JFI6_PATCE</name>
<gene>
    <name evidence="2" type="ORF">SNE40_014374</name>
</gene>
<evidence type="ECO:0000313" key="3">
    <source>
        <dbReference type="Proteomes" id="UP001347796"/>
    </source>
</evidence>
<evidence type="ECO:0000313" key="2">
    <source>
        <dbReference type="EMBL" id="KAK6176005.1"/>
    </source>
</evidence>
<sequence>MSWWLLMVFFMSCGLCLVNSVDSDRGANYNNSNTKTSYTKEEKALFVADALVTHDHIFRQLEEIFYALGDLKSGLPPSNSSMGPILADLVLSRLPYLLRNSDFKASFGIILDEIGRVDTSNVQKLAMANHWAPNNTNVTNYLLYSYEHGLNYIRMIRRILARKSARDYFPYDKTLMPNTQCYDDTMDFMDSLVGGRYGTSGPEELNFTSFMWAIQSKLKS</sequence>
<accession>A0AAN8JFI6</accession>
<proteinExistence type="predicted"/>
<feature type="signal peptide" evidence="1">
    <location>
        <begin position="1"/>
        <end position="20"/>
    </location>
</feature>
<organism evidence="2 3">
    <name type="scientific">Patella caerulea</name>
    <name type="common">Rayed Mediterranean limpet</name>
    <dbReference type="NCBI Taxonomy" id="87958"/>
    <lineage>
        <taxon>Eukaryota</taxon>
        <taxon>Metazoa</taxon>
        <taxon>Spiralia</taxon>
        <taxon>Lophotrochozoa</taxon>
        <taxon>Mollusca</taxon>
        <taxon>Gastropoda</taxon>
        <taxon>Patellogastropoda</taxon>
        <taxon>Patelloidea</taxon>
        <taxon>Patellidae</taxon>
        <taxon>Patella</taxon>
    </lineage>
</organism>
<keyword evidence="3" id="KW-1185">Reference proteome</keyword>
<dbReference type="Proteomes" id="UP001347796">
    <property type="component" value="Unassembled WGS sequence"/>
</dbReference>
<protein>
    <submittedName>
        <fullName evidence="2">Uncharacterized protein</fullName>
    </submittedName>
</protein>
<keyword evidence="1" id="KW-0732">Signal</keyword>
<dbReference type="EMBL" id="JAZGQO010000010">
    <property type="protein sequence ID" value="KAK6176005.1"/>
    <property type="molecule type" value="Genomic_DNA"/>
</dbReference>
<dbReference type="AlphaFoldDB" id="A0AAN8JFI6"/>
<feature type="chain" id="PRO_5042934772" evidence="1">
    <location>
        <begin position="21"/>
        <end position="220"/>
    </location>
</feature>
<reference evidence="2 3" key="1">
    <citation type="submission" date="2024-01" db="EMBL/GenBank/DDBJ databases">
        <title>The genome of the rayed Mediterranean limpet Patella caerulea (Linnaeus, 1758).</title>
        <authorList>
            <person name="Anh-Thu Weber A."/>
            <person name="Halstead-Nussloch G."/>
        </authorList>
    </citation>
    <scope>NUCLEOTIDE SEQUENCE [LARGE SCALE GENOMIC DNA]</scope>
    <source>
        <strain evidence="2">AATW-2023a</strain>
        <tissue evidence="2">Whole specimen</tissue>
    </source>
</reference>